<reference evidence="1 2" key="1">
    <citation type="submission" date="2009-01" db="EMBL/GenBank/DDBJ databases">
        <authorList>
            <person name="Fulton L."/>
            <person name="Clifton S."/>
            <person name="Fulton B."/>
            <person name="Xu J."/>
            <person name="Minx P."/>
            <person name="Pepin K.H."/>
            <person name="Johnson M."/>
            <person name="Bhonagiri V."/>
            <person name="Nash W.E."/>
            <person name="Mardis E.R."/>
            <person name="Wilson R.K."/>
        </authorList>
    </citation>
    <scope>NUCLEOTIDE SEQUENCE [LARGE SCALE GENOMIC DNA]</scope>
    <source>
        <strain evidence="1 2">DSM 5476</strain>
    </source>
</reference>
<comment type="caution">
    <text evidence="1">The sequence shown here is derived from an EMBL/GenBank/DDBJ whole genome shotgun (WGS) entry which is preliminary data.</text>
</comment>
<protein>
    <submittedName>
        <fullName evidence="1">Uncharacterized protein</fullName>
    </submittedName>
</protein>
<dbReference type="HOGENOM" id="CLU_3166495_0_0_9"/>
<evidence type="ECO:0000313" key="1">
    <source>
        <dbReference type="EMBL" id="EEG31027.1"/>
    </source>
</evidence>
<sequence length="47" mass="5180">MFPGFNFVYFALSLFHSAKKYLAGITPGRRICANGIMMAENIAAILI</sequence>
<proteinExistence type="predicted"/>
<dbReference type="EMBL" id="ACEC01000045">
    <property type="protein sequence ID" value="EEG31027.1"/>
    <property type="molecule type" value="Genomic_DNA"/>
</dbReference>
<organism evidence="1 2">
    <name type="scientific">[Clostridium] methylpentosum DSM 5476</name>
    <dbReference type="NCBI Taxonomy" id="537013"/>
    <lineage>
        <taxon>Bacteria</taxon>
        <taxon>Bacillati</taxon>
        <taxon>Bacillota</taxon>
        <taxon>Clostridia</taxon>
        <taxon>Eubacteriales</taxon>
        <taxon>Oscillospiraceae</taxon>
        <taxon>Oscillospiraceae incertae sedis</taxon>
    </lineage>
</organism>
<evidence type="ECO:0000313" key="2">
    <source>
        <dbReference type="Proteomes" id="UP000003340"/>
    </source>
</evidence>
<reference evidence="1 2" key="2">
    <citation type="submission" date="2009-02" db="EMBL/GenBank/DDBJ databases">
        <title>Draft genome sequence of Clostridium methylpentosum (DSM 5476).</title>
        <authorList>
            <person name="Sudarsanam P."/>
            <person name="Ley R."/>
            <person name="Guruge J."/>
            <person name="Turnbaugh P.J."/>
            <person name="Mahowald M."/>
            <person name="Liep D."/>
            <person name="Gordon J."/>
        </authorList>
    </citation>
    <scope>NUCLEOTIDE SEQUENCE [LARGE SCALE GENOMIC DNA]</scope>
    <source>
        <strain evidence="1 2">DSM 5476</strain>
    </source>
</reference>
<keyword evidence="2" id="KW-1185">Reference proteome</keyword>
<dbReference type="AlphaFoldDB" id="C0EBW6"/>
<dbReference type="Proteomes" id="UP000003340">
    <property type="component" value="Unassembled WGS sequence"/>
</dbReference>
<gene>
    <name evidence="1" type="ORF">CLOSTMETH_01334</name>
</gene>
<dbReference type="STRING" id="537013.CLOSTMETH_01334"/>
<name>C0EBW6_9FIRM</name>
<accession>C0EBW6</accession>